<protein>
    <recommendedName>
        <fullName evidence="10">BED-type domain-containing protein</fullName>
    </recommendedName>
</protein>
<comment type="caution">
    <text evidence="11">The sequence shown here is derived from an EMBL/GenBank/DDBJ whole genome shotgun (WGS) entry which is preliminary data.</text>
</comment>
<organism evidence="11 12">
    <name type="scientific">Rotaria sordida</name>
    <dbReference type="NCBI Taxonomy" id="392033"/>
    <lineage>
        <taxon>Eukaryota</taxon>
        <taxon>Metazoa</taxon>
        <taxon>Spiralia</taxon>
        <taxon>Gnathifera</taxon>
        <taxon>Rotifera</taxon>
        <taxon>Eurotatoria</taxon>
        <taxon>Bdelloidea</taxon>
        <taxon>Philodinida</taxon>
        <taxon>Philodinidae</taxon>
        <taxon>Rotaria</taxon>
    </lineage>
</organism>
<reference evidence="11" key="1">
    <citation type="submission" date="2021-02" db="EMBL/GenBank/DDBJ databases">
        <authorList>
            <person name="Nowell W R."/>
        </authorList>
    </citation>
    <scope>NUCLEOTIDE SEQUENCE</scope>
</reference>
<dbReference type="InterPro" id="IPR036236">
    <property type="entry name" value="Znf_C2H2_sf"/>
</dbReference>
<comment type="subcellular location">
    <subcellularLocation>
        <location evidence="1">Nucleus</location>
    </subcellularLocation>
</comment>
<dbReference type="PANTHER" id="PTHR46481">
    <property type="entry name" value="ZINC FINGER BED DOMAIN-CONTAINING PROTEIN 4"/>
    <property type="match status" value="1"/>
</dbReference>
<keyword evidence="3 8" id="KW-0863">Zinc-finger</keyword>
<evidence type="ECO:0000313" key="11">
    <source>
        <dbReference type="EMBL" id="CAF4343054.1"/>
    </source>
</evidence>
<evidence type="ECO:0000256" key="9">
    <source>
        <dbReference type="SAM" id="MobiDB-lite"/>
    </source>
</evidence>
<keyword evidence="4" id="KW-0862">Zinc</keyword>
<evidence type="ECO:0000256" key="5">
    <source>
        <dbReference type="ARBA" id="ARBA00023015"/>
    </source>
</evidence>
<accession>A0A820KKV6</accession>
<dbReference type="InterPro" id="IPR003656">
    <property type="entry name" value="Znf_BED"/>
</dbReference>
<evidence type="ECO:0000256" key="4">
    <source>
        <dbReference type="ARBA" id="ARBA00022833"/>
    </source>
</evidence>
<dbReference type="GO" id="GO:0003677">
    <property type="term" value="F:DNA binding"/>
    <property type="evidence" value="ECO:0007669"/>
    <property type="project" value="InterPro"/>
</dbReference>
<evidence type="ECO:0000256" key="7">
    <source>
        <dbReference type="ARBA" id="ARBA00023242"/>
    </source>
</evidence>
<feature type="region of interest" description="Disordered" evidence="9">
    <location>
        <begin position="1"/>
        <end position="29"/>
    </location>
</feature>
<keyword evidence="6" id="KW-0804">Transcription</keyword>
<gene>
    <name evidence="11" type="ORF">JBS370_LOCUS41691</name>
</gene>
<evidence type="ECO:0000256" key="6">
    <source>
        <dbReference type="ARBA" id="ARBA00023163"/>
    </source>
</evidence>
<evidence type="ECO:0000256" key="8">
    <source>
        <dbReference type="PROSITE-ProRule" id="PRU00027"/>
    </source>
</evidence>
<keyword evidence="5" id="KW-0805">Transcription regulation</keyword>
<keyword evidence="2" id="KW-0479">Metal-binding</keyword>
<dbReference type="SUPFAM" id="SSF57667">
    <property type="entry name" value="beta-beta-alpha zinc fingers"/>
    <property type="match status" value="1"/>
</dbReference>
<feature type="compositionally biased region" description="Low complexity" evidence="9">
    <location>
        <begin position="7"/>
        <end position="27"/>
    </location>
</feature>
<feature type="non-terminal residue" evidence="11">
    <location>
        <position position="173"/>
    </location>
</feature>
<evidence type="ECO:0000313" key="12">
    <source>
        <dbReference type="Proteomes" id="UP000663836"/>
    </source>
</evidence>
<dbReference type="GO" id="GO:0009791">
    <property type="term" value="P:post-embryonic development"/>
    <property type="evidence" value="ECO:0007669"/>
    <property type="project" value="UniProtKB-ARBA"/>
</dbReference>
<name>A0A820KKV6_9BILA</name>
<dbReference type="SUPFAM" id="SSF140996">
    <property type="entry name" value="Hermes dimerisation domain"/>
    <property type="match status" value="1"/>
</dbReference>
<keyword evidence="7" id="KW-0539">Nucleus</keyword>
<dbReference type="Pfam" id="PF02892">
    <property type="entry name" value="zf-BED"/>
    <property type="match status" value="1"/>
</dbReference>
<evidence type="ECO:0000259" key="10">
    <source>
        <dbReference type="PROSITE" id="PS50808"/>
    </source>
</evidence>
<dbReference type="SMART" id="SM00614">
    <property type="entry name" value="ZnF_BED"/>
    <property type="match status" value="1"/>
</dbReference>
<dbReference type="Proteomes" id="UP000663836">
    <property type="component" value="Unassembled WGS sequence"/>
</dbReference>
<proteinExistence type="predicted"/>
<dbReference type="AlphaFoldDB" id="A0A820KKV6"/>
<dbReference type="InterPro" id="IPR052035">
    <property type="entry name" value="ZnF_BED_domain_contain"/>
</dbReference>
<dbReference type="GO" id="GO:0008270">
    <property type="term" value="F:zinc ion binding"/>
    <property type="evidence" value="ECO:0007669"/>
    <property type="project" value="UniProtKB-KW"/>
</dbReference>
<dbReference type="EMBL" id="CAJOBD010048176">
    <property type="protein sequence ID" value="CAF4343054.1"/>
    <property type="molecule type" value="Genomic_DNA"/>
</dbReference>
<evidence type="ECO:0000256" key="1">
    <source>
        <dbReference type="ARBA" id="ARBA00004123"/>
    </source>
</evidence>
<evidence type="ECO:0000256" key="2">
    <source>
        <dbReference type="ARBA" id="ARBA00022723"/>
    </source>
</evidence>
<dbReference type="GO" id="GO:0005634">
    <property type="term" value="C:nucleus"/>
    <property type="evidence" value="ECO:0007669"/>
    <property type="project" value="UniProtKB-SubCell"/>
</dbReference>
<dbReference type="PANTHER" id="PTHR46481:SF10">
    <property type="entry name" value="ZINC FINGER BED DOMAIN-CONTAINING PROTEIN 39"/>
    <property type="match status" value="1"/>
</dbReference>
<feature type="non-terminal residue" evidence="11">
    <location>
        <position position="1"/>
    </location>
</feature>
<evidence type="ECO:0000256" key="3">
    <source>
        <dbReference type="ARBA" id="ARBA00022771"/>
    </source>
</evidence>
<feature type="domain" description="BED-type" evidence="10">
    <location>
        <begin position="33"/>
        <end position="86"/>
    </location>
</feature>
<sequence>VTNSILTSPSSTNAPISTSPSSSSTTPRRILKPKRSLVWRYFNTINHDELHVECVVCSSTIIRKSTSTSNLLHHIQSQHNSEYQNINKSMKSKSQMRTTESTPRLPLSSERSVYLSKLIVDFIIYNYLPLSIVESSQLQAIFQEAEPSYLIPQQKYFVNKIFQDMYVEIRRNV</sequence>
<dbReference type="PROSITE" id="PS50808">
    <property type="entry name" value="ZF_BED"/>
    <property type="match status" value="1"/>
</dbReference>